<dbReference type="InterPro" id="IPR052171">
    <property type="entry name" value="NHEJ_LigD"/>
</dbReference>
<dbReference type="PANTHER" id="PTHR42705:SF2">
    <property type="entry name" value="BIFUNCTIONAL NON-HOMOLOGOUS END JOINING PROTEIN LIGD"/>
    <property type="match status" value="1"/>
</dbReference>
<dbReference type="NCBIfam" id="TIGR02778">
    <property type="entry name" value="ligD_pol"/>
    <property type="match status" value="1"/>
</dbReference>
<feature type="domain" description="DNA ligase D polymerase" evidence="1">
    <location>
        <begin position="22"/>
        <end position="276"/>
    </location>
</feature>
<evidence type="ECO:0000313" key="3">
    <source>
        <dbReference type="Proteomes" id="UP000245168"/>
    </source>
</evidence>
<protein>
    <recommendedName>
        <fullName evidence="1">DNA ligase D polymerase domain-containing protein</fullName>
    </recommendedName>
</protein>
<dbReference type="Proteomes" id="UP000245168">
    <property type="component" value="Unassembled WGS sequence"/>
</dbReference>
<dbReference type="Pfam" id="PF21686">
    <property type="entry name" value="LigD_Prim-Pol"/>
    <property type="match status" value="1"/>
</dbReference>
<reference evidence="3" key="1">
    <citation type="submission" date="2018-05" db="EMBL/GenBank/DDBJ databases">
        <authorList>
            <person name="Liu B.-T."/>
        </authorList>
    </citation>
    <scope>NUCLEOTIDE SEQUENCE [LARGE SCALE GENOMIC DNA]</scope>
    <source>
        <strain evidence="3">WD6-1</strain>
    </source>
</reference>
<dbReference type="Gene3D" id="3.90.920.10">
    <property type="entry name" value="DNA primase, PRIM domain"/>
    <property type="match status" value="1"/>
</dbReference>
<dbReference type="CDD" id="cd04862">
    <property type="entry name" value="PaeLigD_Pol_like"/>
    <property type="match status" value="1"/>
</dbReference>
<dbReference type="InterPro" id="IPR014145">
    <property type="entry name" value="LigD_pol_dom"/>
</dbReference>
<evidence type="ECO:0000259" key="1">
    <source>
        <dbReference type="Pfam" id="PF21686"/>
    </source>
</evidence>
<dbReference type="OrthoDB" id="9802472at2"/>
<dbReference type="InterPro" id="IPR033651">
    <property type="entry name" value="PaeLigD_Pol-like"/>
</dbReference>
<gene>
    <name evidence="2" type="ORF">DDZ18_00380</name>
</gene>
<proteinExistence type="predicted"/>
<keyword evidence="3" id="KW-1185">Reference proteome</keyword>
<comment type="caution">
    <text evidence="2">The sequence shown here is derived from an EMBL/GenBank/DDBJ whole genome shotgun (WGS) entry which is preliminary data.</text>
</comment>
<dbReference type="EMBL" id="QEXV01000001">
    <property type="protein sequence ID" value="PWE18107.1"/>
    <property type="molecule type" value="Genomic_DNA"/>
</dbReference>
<dbReference type="PANTHER" id="PTHR42705">
    <property type="entry name" value="BIFUNCTIONAL NON-HOMOLOGOUS END JOINING PROTEIN LIGD"/>
    <property type="match status" value="1"/>
</dbReference>
<organism evidence="2 3">
    <name type="scientific">Marinicauda salina</name>
    <dbReference type="NCBI Taxonomy" id="2135793"/>
    <lineage>
        <taxon>Bacteria</taxon>
        <taxon>Pseudomonadati</taxon>
        <taxon>Pseudomonadota</taxon>
        <taxon>Alphaproteobacteria</taxon>
        <taxon>Maricaulales</taxon>
        <taxon>Maricaulaceae</taxon>
        <taxon>Marinicauda</taxon>
    </lineage>
</organism>
<sequence length="300" mass="33483">MAKPDIELTHPDRVYFPDAGVTKRDYRDYLVGVADWILPHVRRRPLSLVRCPDDIEAGCFFQKHHAEGMPAGFKSVDIAEKSGETAPYIYIEDEAGLASCAQFGALELHPWGSRIDDLEHPERLIFDLDPGEGFDFADLKDAAREIRALLEEAGLNPFVMLTGGKGIHVIAPIRAGASWDDARDFARGLAKGLEANDPDRYVAEASKEKRKARIFVDWLRNQRGQTSIAPYALRARPGAPAATPIRWDELSKARSGHDYDIHSLPRRLARIKEDPWKDYFQSAAALSPNAVKQAREQGGD</sequence>
<evidence type="ECO:0000313" key="2">
    <source>
        <dbReference type="EMBL" id="PWE18107.1"/>
    </source>
</evidence>
<name>A0A2U2BVT8_9PROT</name>
<accession>A0A2U2BVT8</accession>
<dbReference type="RefSeq" id="WP_109251381.1">
    <property type="nucleotide sequence ID" value="NZ_QEXV01000001.1"/>
</dbReference>
<dbReference type="AlphaFoldDB" id="A0A2U2BVT8"/>